<dbReference type="EMBL" id="JASPKY010000078">
    <property type="protein sequence ID" value="KAK9739105.1"/>
    <property type="molecule type" value="Genomic_DNA"/>
</dbReference>
<keyword evidence="2" id="KW-1185">Reference proteome</keyword>
<organism evidence="1 2">
    <name type="scientific">Popillia japonica</name>
    <name type="common">Japanese beetle</name>
    <dbReference type="NCBI Taxonomy" id="7064"/>
    <lineage>
        <taxon>Eukaryota</taxon>
        <taxon>Metazoa</taxon>
        <taxon>Ecdysozoa</taxon>
        <taxon>Arthropoda</taxon>
        <taxon>Hexapoda</taxon>
        <taxon>Insecta</taxon>
        <taxon>Pterygota</taxon>
        <taxon>Neoptera</taxon>
        <taxon>Endopterygota</taxon>
        <taxon>Coleoptera</taxon>
        <taxon>Polyphaga</taxon>
        <taxon>Scarabaeiformia</taxon>
        <taxon>Scarabaeidae</taxon>
        <taxon>Rutelinae</taxon>
        <taxon>Popillia</taxon>
    </lineage>
</organism>
<dbReference type="AlphaFoldDB" id="A0AAW1LVE0"/>
<sequence length="184" mass="21462">MWPRTPDKSKSSRIKDDAQDELKEMMKERARVGIVIHKKMIKTVKNWKFNNERMMQLNLACNENTNLCIIVAYGPSENENKQTKTRFWEQLQEAVDRAEDGMILIGDFNGKVGKCNRKEQPAIDDQDGNIILTIDEITNRWQQYYMNIMEGHLEEDMISDNNNTSNKEEYDITVQEISEAIGNL</sequence>
<dbReference type="SUPFAM" id="SSF56219">
    <property type="entry name" value="DNase I-like"/>
    <property type="match status" value="1"/>
</dbReference>
<gene>
    <name evidence="1" type="ORF">QE152_g9247</name>
</gene>
<comment type="caution">
    <text evidence="1">The sequence shown here is derived from an EMBL/GenBank/DDBJ whole genome shotgun (WGS) entry which is preliminary data.</text>
</comment>
<name>A0AAW1LVE0_POPJA</name>
<evidence type="ECO:0008006" key="3">
    <source>
        <dbReference type="Google" id="ProtNLM"/>
    </source>
</evidence>
<dbReference type="Gene3D" id="3.60.10.10">
    <property type="entry name" value="Endonuclease/exonuclease/phosphatase"/>
    <property type="match status" value="1"/>
</dbReference>
<evidence type="ECO:0000313" key="2">
    <source>
        <dbReference type="Proteomes" id="UP001458880"/>
    </source>
</evidence>
<dbReference type="Proteomes" id="UP001458880">
    <property type="component" value="Unassembled WGS sequence"/>
</dbReference>
<reference evidence="1 2" key="1">
    <citation type="journal article" date="2024" name="BMC Genomics">
        <title>De novo assembly and annotation of Popillia japonica's genome with initial clues to its potential as an invasive pest.</title>
        <authorList>
            <person name="Cucini C."/>
            <person name="Boschi S."/>
            <person name="Funari R."/>
            <person name="Cardaioli E."/>
            <person name="Iannotti N."/>
            <person name="Marturano G."/>
            <person name="Paoli F."/>
            <person name="Bruttini M."/>
            <person name="Carapelli A."/>
            <person name="Frati F."/>
            <person name="Nardi F."/>
        </authorList>
    </citation>
    <scope>NUCLEOTIDE SEQUENCE [LARGE SCALE GENOMIC DNA]</scope>
    <source>
        <strain evidence="1">DMR45628</strain>
    </source>
</reference>
<evidence type="ECO:0000313" key="1">
    <source>
        <dbReference type="EMBL" id="KAK9739105.1"/>
    </source>
</evidence>
<proteinExistence type="predicted"/>
<dbReference type="InterPro" id="IPR036691">
    <property type="entry name" value="Endo/exonu/phosph_ase_sf"/>
</dbReference>
<accession>A0AAW1LVE0</accession>
<protein>
    <recommendedName>
        <fullName evidence="3">Craniofacial development protein 2-like</fullName>
    </recommendedName>
</protein>